<dbReference type="InterPro" id="IPR027806">
    <property type="entry name" value="HARBI1_dom"/>
</dbReference>
<keyword evidence="6" id="KW-1185">Reference proteome</keyword>
<dbReference type="AlphaFoldDB" id="A0AAD9UY57"/>
<name>A0AAD9UY57_ACRCE</name>
<proteinExistence type="predicted"/>
<accession>A0AAD9UY57</accession>
<keyword evidence="3" id="KW-0472">Membrane</keyword>
<dbReference type="GO" id="GO:0046872">
    <property type="term" value="F:metal ion binding"/>
    <property type="evidence" value="ECO:0007669"/>
    <property type="project" value="UniProtKB-KW"/>
</dbReference>
<reference evidence="5" key="1">
    <citation type="journal article" date="2023" name="G3 (Bethesda)">
        <title>Whole genome assembly and annotation of the endangered Caribbean coral Acropora cervicornis.</title>
        <authorList>
            <person name="Selwyn J.D."/>
            <person name="Vollmer S.V."/>
        </authorList>
    </citation>
    <scope>NUCLEOTIDE SEQUENCE</scope>
    <source>
        <strain evidence="5">K2</strain>
    </source>
</reference>
<dbReference type="Pfam" id="PF13359">
    <property type="entry name" value="DDE_Tnp_4"/>
    <property type="match status" value="1"/>
</dbReference>
<organism evidence="5 6">
    <name type="scientific">Acropora cervicornis</name>
    <name type="common">Staghorn coral</name>
    <dbReference type="NCBI Taxonomy" id="6130"/>
    <lineage>
        <taxon>Eukaryota</taxon>
        <taxon>Metazoa</taxon>
        <taxon>Cnidaria</taxon>
        <taxon>Anthozoa</taxon>
        <taxon>Hexacorallia</taxon>
        <taxon>Scleractinia</taxon>
        <taxon>Astrocoeniina</taxon>
        <taxon>Acroporidae</taxon>
        <taxon>Acropora</taxon>
    </lineage>
</organism>
<dbReference type="EMBL" id="JARQWQ010000072">
    <property type="protein sequence ID" value="KAK2554027.1"/>
    <property type="molecule type" value="Genomic_DNA"/>
</dbReference>
<dbReference type="Proteomes" id="UP001249851">
    <property type="component" value="Unassembled WGS sequence"/>
</dbReference>
<comment type="caution">
    <text evidence="5">The sequence shown here is derived from an EMBL/GenBank/DDBJ whole genome shotgun (WGS) entry which is preliminary data.</text>
</comment>
<gene>
    <name evidence="5" type="ORF">P5673_024363</name>
</gene>
<feature type="domain" description="DDE Tnp4" evidence="4">
    <location>
        <begin position="16"/>
        <end position="169"/>
    </location>
</feature>
<evidence type="ECO:0000256" key="1">
    <source>
        <dbReference type="ARBA" id="ARBA00001968"/>
    </source>
</evidence>
<keyword evidence="2" id="KW-0479">Metal-binding</keyword>
<protein>
    <recommendedName>
        <fullName evidence="4">DDE Tnp4 domain-containing protein</fullName>
    </recommendedName>
</protein>
<keyword evidence="3" id="KW-1133">Transmembrane helix</keyword>
<feature type="transmembrane region" description="Helical" evidence="3">
    <location>
        <begin position="159"/>
        <end position="181"/>
    </location>
</feature>
<keyword evidence="3" id="KW-0812">Transmembrane</keyword>
<evidence type="ECO:0000313" key="6">
    <source>
        <dbReference type="Proteomes" id="UP001249851"/>
    </source>
</evidence>
<dbReference type="PANTHER" id="PTHR23080">
    <property type="entry name" value="THAP DOMAIN PROTEIN"/>
    <property type="match status" value="1"/>
</dbReference>
<sequence>MPKDFKEKWPNKVAIIDCTELKIQVPSSLVKQSQSYSNYNSTNTLKGLVGVDAKGGFLFASQLYTGSISDKQIVHRIGFIKLLQQKLSFKEVLPGDAIMADKGFAIESDLKKLNLALNIPPFLGTDAQFDESDVIKTQTIARHHIHVERAIGKVRQLKIFSSPLPVAISGVFAALEAISWIPF</sequence>
<evidence type="ECO:0000259" key="4">
    <source>
        <dbReference type="Pfam" id="PF13359"/>
    </source>
</evidence>
<comment type="cofactor">
    <cofactor evidence="1">
        <name>a divalent metal cation</name>
        <dbReference type="ChEBI" id="CHEBI:60240"/>
    </cofactor>
</comment>
<dbReference type="PANTHER" id="PTHR23080:SF133">
    <property type="entry name" value="SI:CH211-262I1.5-RELATED"/>
    <property type="match status" value="1"/>
</dbReference>
<reference evidence="5" key="2">
    <citation type="journal article" date="2023" name="Science">
        <title>Genomic signatures of disease resistance in endangered staghorn corals.</title>
        <authorList>
            <person name="Vollmer S.V."/>
            <person name="Selwyn J.D."/>
            <person name="Despard B.A."/>
            <person name="Roesel C.L."/>
        </authorList>
    </citation>
    <scope>NUCLEOTIDE SEQUENCE</scope>
    <source>
        <strain evidence="5">K2</strain>
    </source>
</reference>
<evidence type="ECO:0000256" key="2">
    <source>
        <dbReference type="ARBA" id="ARBA00022723"/>
    </source>
</evidence>
<evidence type="ECO:0000313" key="5">
    <source>
        <dbReference type="EMBL" id="KAK2554027.1"/>
    </source>
</evidence>
<evidence type="ECO:0000256" key="3">
    <source>
        <dbReference type="SAM" id="Phobius"/>
    </source>
</evidence>